<evidence type="ECO:0000313" key="4">
    <source>
        <dbReference type="Proteomes" id="UP001595880"/>
    </source>
</evidence>
<protein>
    <submittedName>
        <fullName evidence="3">Diguanylate cyclase</fullName>
        <ecNumber evidence="3">2.7.7.65</ecNumber>
    </submittedName>
</protein>
<dbReference type="PROSITE" id="PS50887">
    <property type="entry name" value="GGDEF"/>
    <property type="match status" value="1"/>
</dbReference>
<dbReference type="Gene3D" id="3.30.450.20">
    <property type="entry name" value="PAS domain"/>
    <property type="match status" value="1"/>
</dbReference>
<feature type="coiled-coil region" evidence="1">
    <location>
        <begin position="126"/>
        <end position="167"/>
    </location>
</feature>
<dbReference type="SUPFAM" id="SSF55785">
    <property type="entry name" value="PYP-like sensor domain (PAS domain)"/>
    <property type="match status" value="1"/>
</dbReference>
<dbReference type="NCBIfam" id="TIGR00229">
    <property type="entry name" value="sensory_box"/>
    <property type="match status" value="1"/>
</dbReference>
<dbReference type="Gene3D" id="3.30.70.270">
    <property type="match status" value="1"/>
</dbReference>
<dbReference type="NCBIfam" id="TIGR00254">
    <property type="entry name" value="GGDEF"/>
    <property type="match status" value="1"/>
</dbReference>
<proteinExistence type="predicted"/>
<accession>A0ABV8W1B7</accession>
<dbReference type="EMBL" id="JBHSDV010000005">
    <property type="protein sequence ID" value="MFC4389036.1"/>
    <property type="molecule type" value="Genomic_DNA"/>
</dbReference>
<dbReference type="InterPro" id="IPR035965">
    <property type="entry name" value="PAS-like_dom_sf"/>
</dbReference>
<dbReference type="InterPro" id="IPR000160">
    <property type="entry name" value="GGDEF_dom"/>
</dbReference>
<reference evidence="4" key="1">
    <citation type="journal article" date="2019" name="Int. J. Syst. Evol. Microbiol.">
        <title>The Global Catalogue of Microorganisms (GCM) 10K type strain sequencing project: providing services to taxonomists for standard genome sequencing and annotation.</title>
        <authorList>
            <consortium name="The Broad Institute Genomics Platform"/>
            <consortium name="The Broad Institute Genome Sequencing Center for Infectious Disease"/>
            <person name="Wu L."/>
            <person name="Ma J."/>
        </authorList>
    </citation>
    <scope>NUCLEOTIDE SEQUENCE [LARGE SCALE GENOMIC DNA]</scope>
    <source>
        <strain evidence="4">KACC 14058</strain>
    </source>
</reference>
<feature type="domain" description="GGDEF" evidence="2">
    <location>
        <begin position="195"/>
        <end position="325"/>
    </location>
</feature>
<organism evidence="3 4">
    <name type="scientific">Gracilibacillus marinus</name>
    <dbReference type="NCBI Taxonomy" id="630535"/>
    <lineage>
        <taxon>Bacteria</taxon>
        <taxon>Bacillati</taxon>
        <taxon>Bacillota</taxon>
        <taxon>Bacilli</taxon>
        <taxon>Bacillales</taxon>
        <taxon>Bacillaceae</taxon>
        <taxon>Gracilibacillus</taxon>
    </lineage>
</organism>
<gene>
    <name evidence="3" type="ORF">ACFOZ1_14630</name>
</gene>
<dbReference type="EC" id="2.7.7.65" evidence="3"/>
<dbReference type="Proteomes" id="UP001595880">
    <property type="component" value="Unassembled WGS sequence"/>
</dbReference>
<dbReference type="InterPro" id="IPR029787">
    <property type="entry name" value="Nucleotide_cyclase"/>
</dbReference>
<name>A0ABV8W1B7_9BACI</name>
<dbReference type="SUPFAM" id="SSF55073">
    <property type="entry name" value="Nucleotide cyclase"/>
    <property type="match status" value="1"/>
</dbReference>
<sequence length="329" mass="37895">MEERLDFAPCGYVSIKDDGTIVCINQTLLTLLDYKMDDVKGKLIYKILTKPSQSFYQLYFLPMITIEEKVEEMHLTLETKDGSHIPILLSAVRRKSDGMLVNECILFPMKQRHAYEQAMLLAKKTAEDSERSKKEALMELEKVQKELENKQTELLQLNEKLQKLAMTDELTSLYNRRIYKRELTENLSIYKKTRIPFSLLMVDIDYFKDINDTYGHVTGDRILKALAQMLVTQSRKQDVVARYGGEEFAIILTNTTVADSIQIAERIRKSVEEAIWDISSLSLTISAGIATSREGDNRKTIQTRADEALYRSKHNGRNQITHASQLERV</sequence>
<evidence type="ECO:0000256" key="1">
    <source>
        <dbReference type="SAM" id="Coils"/>
    </source>
</evidence>
<dbReference type="InterPro" id="IPR050469">
    <property type="entry name" value="Diguanylate_Cyclase"/>
</dbReference>
<dbReference type="PANTHER" id="PTHR45138:SF9">
    <property type="entry name" value="DIGUANYLATE CYCLASE DGCM-RELATED"/>
    <property type="match status" value="1"/>
</dbReference>
<keyword evidence="3" id="KW-0548">Nucleotidyltransferase</keyword>
<dbReference type="InterPro" id="IPR043128">
    <property type="entry name" value="Rev_trsase/Diguanyl_cyclase"/>
</dbReference>
<keyword evidence="4" id="KW-1185">Reference proteome</keyword>
<keyword evidence="3" id="KW-0808">Transferase</keyword>
<dbReference type="CDD" id="cd00130">
    <property type="entry name" value="PAS"/>
    <property type="match status" value="1"/>
</dbReference>
<dbReference type="Pfam" id="PF00990">
    <property type="entry name" value="GGDEF"/>
    <property type="match status" value="1"/>
</dbReference>
<keyword evidence="1" id="KW-0175">Coiled coil</keyword>
<evidence type="ECO:0000313" key="3">
    <source>
        <dbReference type="EMBL" id="MFC4389036.1"/>
    </source>
</evidence>
<dbReference type="InterPro" id="IPR000014">
    <property type="entry name" value="PAS"/>
</dbReference>
<dbReference type="GO" id="GO:0052621">
    <property type="term" value="F:diguanylate cyclase activity"/>
    <property type="evidence" value="ECO:0007669"/>
    <property type="project" value="UniProtKB-EC"/>
</dbReference>
<dbReference type="Pfam" id="PF13426">
    <property type="entry name" value="PAS_9"/>
    <property type="match status" value="1"/>
</dbReference>
<dbReference type="RefSeq" id="WP_390200488.1">
    <property type="nucleotide sequence ID" value="NZ_JBHSDV010000005.1"/>
</dbReference>
<dbReference type="SMART" id="SM00267">
    <property type="entry name" value="GGDEF"/>
    <property type="match status" value="1"/>
</dbReference>
<evidence type="ECO:0000259" key="2">
    <source>
        <dbReference type="PROSITE" id="PS50887"/>
    </source>
</evidence>
<comment type="caution">
    <text evidence="3">The sequence shown here is derived from an EMBL/GenBank/DDBJ whole genome shotgun (WGS) entry which is preliminary data.</text>
</comment>
<dbReference type="CDD" id="cd01949">
    <property type="entry name" value="GGDEF"/>
    <property type="match status" value="1"/>
</dbReference>
<dbReference type="PANTHER" id="PTHR45138">
    <property type="entry name" value="REGULATORY COMPONENTS OF SENSORY TRANSDUCTION SYSTEM"/>
    <property type="match status" value="1"/>
</dbReference>